<reference evidence="11" key="1">
    <citation type="journal article" date="2016" name="Sci. Rep.">
        <title>Molecular characterization of firefly nuptial gifts: a multi-omics approach sheds light on postcopulatory sexual selection.</title>
        <authorList>
            <person name="Al-Wathiqui N."/>
            <person name="Fallon T.R."/>
            <person name="South A."/>
            <person name="Weng J.K."/>
            <person name="Lewis S.M."/>
        </authorList>
    </citation>
    <scope>NUCLEOTIDE SEQUENCE</scope>
</reference>
<keyword evidence="3" id="KW-0489">Methyltransferase</keyword>
<dbReference type="GO" id="GO:0008270">
    <property type="term" value="F:zinc ion binding"/>
    <property type="evidence" value="ECO:0007669"/>
    <property type="project" value="InterPro"/>
</dbReference>
<evidence type="ECO:0000256" key="4">
    <source>
        <dbReference type="ARBA" id="ARBA00022679"/>
    </source>
</evidence>
<dbReference type="InterPro" id="IPR050973">
    <property type="entry name" value="H3K9_Histone-Lys_N-MTase"/>
</dbReference>
<evidence type="ECO:0000256" key="6">
    <source>
        <dbReference type="ARBA" id="ARBA00022723"/>
    </source>
</evidence>
<dbReference type="PANTHER" id="PTHR46223:SF3">
    <property type="entry name" value="HISTONE-LYSINE N-METHYLTRANSFERASE SET-23"/>
    <property type="match status" value="1"/>
</dbReference>
<sequence>MLVDDYNHVDSKIFYIPENIPSANTHDAFEEQFSEGCVCKTICTIENQCFCILRSGAHYKTDTEHLHDATIICSDTAKPVYECNKNCKCTQFCNHKLVQFGPRADLEIKLCDTVNGQCKGLGLITLKRIKKGSFVCEYAGEIINETDAMRRHDQNEKSKRMNYIFGVIEHFGRVCMKMFIDPSTFGNIGRYINHSCDPNSELLTVRVNTVIPKLCIFAKDDIQAGAEITFDYGRDSNQNEDGKMARVKCLCGSKNCRQYIPLCNYN</sequence>
<evidence type="ECO:0000256" key="1">
    <source>
        <dbReference type="ARBA" id="ARBA00004286"/>
    </source>
</evidence>
<dbReference type="KEGG" id="ppyr:116163381"/>
<dbReference type="PROSITE" id="PS50868">
    <property type="entry name" value="POST_SET"/>
    <property type="match status" value="1"/>
</dbReference>
<dbReference type="InterPro" id="IPR046341">
    <property type="entry name" value="SET_dom_sf"/>
</dbReference>
<evidence type="ECO:0000256" key="3">
    <source>
        <dbReference type="ARBA" id="ARBA00022603"/>
    </source>
</evidence>
<dbReference type="PROSITE" id="PS50280">
    <property type="entry name" value="SET"/>
    <property type="match status" value="1"/>
</dbReference>
<evidence type="ECO:0000256" key="2">
    <source>
        <dbReference type="ARBA" id="ARBA00022454"/>
    </source>
</evidence>
<evidence type="ECO:0000256" key="5">
    <source>
        <dbReference type="ARBA" id="ARBA00022691"/>
    </source>
</evidence>
<keyword evidence="2" id="KW-0158">Chromosome</keyword>
<dbReference type="GeneID" id="116163381"/>
<dbReference type="SUPFAM" id="SSF82199">
    <property type="entry name" value="SET domain"/>
    <property type="match status" value="1"/>
</dbReference>
<keyword evidence="7" id="KW-0862">Zinc</keyword>
<evidence type="ECO:0008006" key="12">
    <source>
        <dbReference type="Google" id="ProtNLM"/>
    </source>
</evidence>
<dbReference type="InterPro" id="IPR007728">
    <property type="entry name" value="Pre-SET_dom"/>
</dbReference>
<evidence type="ECO:0000256" key="7">
    <source>
        <dbReference type="ARBA" id="ARBA00022833"/>
    </source>
</evidence>
<evidence type="ECO:0000313" key="11">
    <source>
        <dbReference type="EMBL" id="JAV63242.1"/>
    </source>
</evidence>
<proteinExistence type="predicted"/>
<protein>
    <recommendedName>
        <fullName evidence="12">Histone-lysine N-methyltransferase</fullName>
    </recommendedName>
</protein>
<dbReference type="SMART" id="SM00317">
    <property type="entry name" value="SET"/>
    <property type="match status" value="1"/>
</dbReference>
<dbReference type="Pfam" id="PF05033">
    <property type="entry name" value="Pre-SET"/>
    <property type="match status" value="1"/>
</dbReference>
<comment type="subcellular location">
    <subcellularLocation>
        <location evidence="1">Chromosome</location>
    </subcellularLocation>
</comment>
<dbReference type="GO" id="GO:0008170">
    <property type="term" value="F:N-methyltransferase activity"/>
    <property type="evidence" value="ECO:0007669"/>
    <property type="project" value="UniProtKB-ARBA"/>
</dbReference>
<dbReference type="SMART" id="SM00508">
    <property type="entry name" value="PostSET"/>
    <property type="match status" value="1"/>
</dbReference>
<dbReference type="EMBL" id="GEZM01077606">
    <property type="protein sequence ID" value="JAV63242.1"/>
    <property type="molecule type" value="Transcribed_RNA"/>
</dbReference>
<dbReference type="GO" id="GO:0008757">
    <property type="term" value="F:S-adenosylmethionine-dependent methyltransferase activity"/>
    <property type="evidence" value="ECO:0007669"/>
    <property type="project" value="UniProtKB-ARBA"/>
</dbReference>
<feature type="domain" description="Post-SET" evidence="10">
    <location>
        <begin position="245"/>
        <end position="261"/>
    </location>
</feature>
<dbReference type="OrthoDB" id="308383at2759"/>
<dbReference type="AlphaFoldDB" id="A0A1Y1KPA9"/>
<dbReference type="RefSeq" id="XP_031333139.1">
    <property type="nucleotide sequence ID" value="XM_031477279.1"/>
</dbReference>
<dbReference type="Pfam" id="PF00856">
    <property type="entry name" value="SET"/>
    <property type="match status" value="1"/>
</dbReference>
<evidence type="ECO:0000259" key="8">
    <source>
        <dbReference type="PROSITE" id="PS50280"/>
    </source>
</evidence>
<evidence type="ECO:0000259" key="9">
    <source>
        <dbReference type="PROSITE" id="PS50867"/>
    </source>
</evidence>
<dbReference type="InterPro" id="IPR001214">
    <property type="entry name" value="SET_dom"/>
</dbReference>
<dbReference type="GO" id="GO:0042054">
    <property type="term" value="F:histone methyltransferase activity"/>
    <property type="evidence" value="ECO:0007669"/>
    <property type="project" value="InterPro"/>
</dbReference>
<accession>A0A1Y1KPA9</accession>
<keyword evidence="4" id="KW-0808">Transferase</keyword>
<organism evidence="11">
    <name type="scientific">Photinus pyralis</name>
    <name type="common">Common eastern firefly</name>
    <name type="synonym">Lampyris pyralis</name>
    <dbReference type="NCBI Taxonomy" id="7054"/>
    <lineage>
        <taxon>Eukaryota</taxon>
        <taxon>Metazoa</taxon>
        <taxon>Ecdysozoa</taxon>
        <taxon>Arthropoda</taxon>
        <taxon>Hexapoda</taxon>
        <taxon>Insecta</taxon>
        <taxon>Pterygota</taxon>
        <taxon>Neoptera</taxon>
        <taxon>Endopterygota</taxon>
        <taxon>Coleoptera</taxon>
        <taxon>Polyphaga</taxon>
        <taxon>Elateriformia</taxon>
        <taxon>Elateroidea</taxon>
        <taxon>Lampyridae</taxon>
        <taxon>Lampyrinae</taxon>
        <taxon>Photinus</taxon>
    </lineage>
</organism>
<dbReference type="GO" id="GO:0005634">
    <property type="term" value="C:nucleus"/>
    <property type="evidence" value="ECO:0007669"/>
    <property type="project" value="InterPro"/>
</dbReference>
<dbReference type="GO" id="GO:0005694">
    <property type="term" value="C:chromosome"/>
    <property type="evidence" value="ECO:0007669"/>
    <property type="project" value="UniProtKB-SubCell"/>
</dbReference>
<keyword evidence="6" id="KW-0479">Metal-binding</keyword>
<dbReference type="PROSITE" id="PS50867">
    <property type="entry name" value="PRE_SET"/>
    <property type="match status" value="1"/>
</dbReference>
<dbReference type="PANTHER" id="PTHR46223">
    <property type="entry name" value="HISTONE-LYSINE N-METHYLTRANSFERASE SUV39H"/>
    <property type="match status" value="1"/>
</dbReference>
<evidence type="ECO:0000259" key="10">
    <source>
        <dbReference type="PROSITE" id="PS50868"/>
    </source>
</evidence>
<dbReference type="Gene3D" id="2.170.270.10">
    <property type="entry name" value="SET domain"/>
    <property type="match status" value="1"/>
</dbReference>
<dbReference type="GO" id="GO:0032259">
    <property type="term" value="P:methylation"/>
    <property type="evidence" value="ECO:0007669"/>
    <property type="project" value="UniProtKB-KW"/>
</dbReference>
<name>A0A1Y1KPA9_PHOPY</name>
<feature type="domain" description="Pre-SET" evidence="9">
    <location>
        <begin position="35"/>
        <end position="101"/>
    </location>
</feature>
<dbReference type="InterPro" id="IPR003616">
    <property type="entry name" value="Post-SET_dom"/>
</dbReference>
<feature type="domain" description="SET" evidence="8">
    <location>
        <begin position="106"/>
        <end position="233"/>
    </location>
</feature>
<keyword evidence="5" id="KW-0949">S-adenosyl-L-methionine</keyword>